<dbReference type="GO" id="GO:0005078">
    <property type="term" value="F:MAP-kinase scaffold activity"/>
    <property type="evidence" value="ECO:0007669"/>
    <property type="project" value="TreeGrafter"/>
</dbReference>
<dbReference type="InterPro" id="IPR039892">
    <property type="entry name" value="Spa2/Sph1"/>
</dbReference>
<dbReference type="Gene3D" id="1.20.120.330">
    <property type="entry name" value="Nucleotidyltransferases domain 2"/>
    <property type="match status" value="1"/>
</dbReference>
<feature type="compositionally biased region" description="Polar residues" evidence="3">
    <location>
        <begin position="670"/>
        <end position="687"/>
    </location>
</feature>
<evidence type="ECO:0000313" key="6">
    <source>
        <dbReference type="Proteomes" id="UP000509704"/>
    </source>
</evidence>
<feature type="compositionally biased region" description="Basic and acidic residues" evidence="3">
    <location>
        <begin position="908"/>
        <end position="921"/>
    </location>
</feature>
<reference evidence="5 6" key="1">
    <citation type="submission" date="2020-07" db="EMBL/GenBank/DDBJ databases">
        <title>The yeast mating-type switching endonuclease HO is a domesticated member of an unorthodox homing genetic element family.</title>
        <authorList>
            <person name="Coughlan A.Y."/>
            <person name="Lombardi L."/>
            <person name="Braun-Galleani S."/>
            <person name="Martos A.R."/>
            <person name="Galeote V."/>
            <person name="Bigey F."/>
            <person name="Dequin S."/>
            <person name="Byrne K.P."/>
            <person name="Wolfe K.H."/>
        </authorList>
    </citation>
    <scope>NUCLEOTIDE SEQUENCE [LARGE SCALE GENOMIC DNA]</scope>
    <source>
        <strain evidence="5 6">NRRL Y-6702</strain>
    </source>
</reference>
<feature type="compositionally biased region" description="Polar residues" evidence="3">
    <location>
        <begin position="274"/>
        <end position="284"/>
    </location>
</feature>
<evidence type="ECO:0000256" key="1">
    <source>
        <dbReference type="ARBA" id="ARBA00022737"/>
    </source>
</evidence>
<feature type="compositionally biased region" description="Polar residues" evidence="3">
    <location>
        <begin position="965"/>
        <end position="976"/>
    </location>
</feature>
<dbReference type="GO" id="GO:0005826">
    <property type="term" value="C:actomyosin contractile ring"/>
    <property type="evidence" value="ECO:0007669"/>
    <property type="project" value="TreeGrafter"/>
</dbReference>
<name>A0A7H9B6R1_ZYGMR</name>
<evidence type="ECO:0000313" key="5">
    <source>
        <dbReference type="EMBL" id="QLG73482.1"/>
    </source>
</evidence>
<dbReference type="GO" id="GO:0007124">
    <property type="term" value="P:pseudohyphal growth"/>
    <property type="evidence" value="ECO:0007669"/>
    <property type="project" value="TreeGrafter"/>
</dbReference>
<feature type="region of interest" description="Disordered" evidence="3">
    <location>
        <begin position="264"/>
        <end position="310"/>
    </location>
</feature>
<keyword evidence="2" id="KW-0175">Coiled coil</keyword>
<protein>
    <recommendedName>
        <fullName evidence="4">GIT Spa2 homology (SHD) domain-containing protein</fullName>
    </recommendedName>
</protein>
<evidence type="ECO:0000259" key="4">
    <source>
        <dbReference type="SMART" id="SM00555"/>
    </source>
</evidence>
<dbReference type="InterPro" id="IPR022018">
    <property type="entry name" value="GIT1_C"/>
</dbReference>
<dbReference type="GO" id="GO:0036267">
    <property type="term" value="P:invasive filamentous growth"/>
    <property type="evidence" value="ECO:0007669"/>
    <property type="project" value="TreeGrafter"/>
</dbReference>
<dbReference type="PANTHER" id="PTHR21601">
    <property type="entry name" value="SPA2 PROTEIN"/>
    <property type="match status" value="1"/>
</dbReference>
<dbReference type="GO" id="GO:0043332">
    <property type="term" value="C:mating projection tip"/>
    <property type="evidence" value="ECO:0007669"/>
    <property type="project" value="TreeGrafter"/>
</dbReference>
<feature type="compositionally biased region" description="Low complexity" evidence="3">
    <location>
        <begin position="744"/>
        <end position="756"/>
    </location>
</feature>
<dbReference type="InterPro" id="IPR013724">
    <property type="entry name" value="GIT_SHD"/>
</dbReference>
<gene>
    <name evidence="5" type="ORF">HG535_0E05660</name>
</gene>
<dbReference type="KEGG" id="zmk:HG535_0E05660"/>
<accession>A0A7H9B6R1</accession>
<keyword evidence="6" id="KW-1185">Reference proteome</keyword>
<sequence>MASMASSPYFTSMHHKDIYGYYRALQSFFEVTEAKHDRSNSPRAQKARAKLLKLSASQFYELSTDVYDELQRRINEDQSQPEYLLPKASFHIKRNQARQKLANLSQTRFNDLVDDILYEIKRRGYDSYKVQSEEQAAHIQTGNGISKDASKTAVSATATIQTSQVIPKKASIDWSSDEEEGDKHIKLNTDITDTSTTDTKSPFSEGFKSYAIASDEIKGSNSSFHSGSSQIATPVTKTVSDNYQLLSFNGTPQREGKNKIESDIDCEDDHSKMPKQSNSDTPANHDTAGNRDTTTTRDTSGKITGGNIPTIPQKTVVATYGTTSTDKDLTAKLEALNSKLEEREREITELKNEALAGNGDSNKTESNVSYQRELSSLSSQVSTLSIENEKLKQQLSEIEFRSRHSSCAKTEGIASVGALHLLDGIREKYPLDEKSISKYISDEGSVPLDSVVKINSLIIVLYATLQYEKENIGKELFENISKLSDSISQLLVFVNTPEFKEDVVLLKASLSHTITAVRYYSVFTALLPKVTVQAAIAELAFSICNLLGSCKIKHRNNDEKSAKTKKDDEKLLQPLPQSPAIKNNKNLTPEEVPTIPADHVDEMSPVRPLKITQRANMSPSSTPPSSRKPSGNLLFSMIDRKSPLSSAHSSKINFKLPIPTTKGEPDKSRIQTGSSKGLPNKEASNNLHFDPNTPDKAENGKSFAIEHPTDSSVSALPDQVDGPVDSSKDTPIDTPSKVQEKNSKTSLSSLSAPSTAVADTKSESLKALSNNQPNSPPTESHEESTPALPGRSFTEKLNSFTNSAGIGLRVDKGLHNTNKTMNATEPTTKPLGNTLGKENTYNRLGQNKAPPLITVTKNTSPSKLTDKLRQTFQHMSNDESDEDNDGSSNNDSSDDDNEAYMQLKKSLKKDNPIVESRDITKTTEFPPVDKPSVHFSGKRKSSSETTADDLNSRPYSASEKEKLTNEVTSDDLNSQPNFVSEKVKDVITSPIKPAKEKDLAGDKANASSLQQFEDDIKKKNQNQVNYSDDYSDYQFVPLKQEASEEMPPDIANRKRNELNEPLAVYSQAGGDAEENSEENGDADVDFDFDRFDIENPDNTLSELLLYLEHQTVEVISTIQSLLSSIKEPHATKGDLRVESNAINQVVCQMVGATSVSMNQSRNASLKEHGNWVVKSLEDCSLRMLRLCQLNHAGSMSPIKGDEDYADKNFKQRLAGIAFDVAKCTKELVKTVEEASLKEEIAFLNSRLN</sequence>
<dbReference type="GO" id="GO:0007121">
    <property type="term" value="P:bipolar cellular bud site selection"/>
    <property type="evidence" value="ECO:0007669"/>
    <property type="project" value="TreeGrafter"/>
</dbReference>
<feature type="domain" description="GIT Spa2 homology (SHD)" evidence="4">
    <location>
        <begin position="47"/>
        <end position="77"/>
    </location>
</feature>
<organism evidence="5 6">
    <name type="scientific">Zygotorulaspora mrakii</name>
    <name type="common">Zygosaccharomyces mrakii</name>
    <dbReference type="NCBI Taxonomy" id="42260"/>
    <lineage>
        <taxon>Eukaryota</taxon>
        <taxon>Fungi</taxon>
        <taxon>Dikarya</taxon>
        <taxon>Ascomycota</taxon>
        <taxon>Saccharomycotina</taxon>
        <taxon>Saccharomycetes</taxon>
        <taxon>Saccharomycetales</taxon>
        <taxon>Saccharomycetaceae</taxon>
        <taxon>Zygotorulaspora</taxon>
    </lineage>
</organism>
<feature type="region of interest" description="Disordered" evidence="3">
    <location>
        <begin position="816"/>
        <end position="976"/>
    </location>
</feature>
<feature type="coiled-coil region" evidence="2">
    <location>
        <begin position="326"/>
        <end position="401"/>
    </location>
</feature>
<feature type="compositionally biased region" description="Polar residues" evidence="3">
    <location>
        <begin position="643"/>
        <end position="652"/>
    </location>
</feature>
<feature type="compositionally biased region" description="Polar residues" evidence="3">
    <location>
        <begin position="816"/>
        <end position="845"/>
    </location>
</feature>
<evidence type="ECO:0000256" key="2">
    <source>
        <dbReference type="SAM" id="Coils"/>
    </source>
</evidence>
<dbReference type="EMBL" id="CP058608">
    <property type="protein sequence ID" value="QLG73482.1"/>
    <property type="molecule type" value="Genomic_DNA"/>
</dbReference>
<dbReference type="GO" id="GO:0000131">
    <property type="term" value="C:incipient cellular bud site"/>
    <property type="evidence" value="ECO:0007669"/>
    <property type="project" value="TreeGrafter"/>
</dbReference>
<feature type="compositionally biased region" description="Basic and acidic residues" evidence="3">
    <location>
        <begin position="556"/>
        <end position="571"/>
    </location>
</feature>
<dbReference type="PANTHER" id="PTHR21601:SF0">
    <property type="entry name" value="PROTEIN SPA2-RELATED"/>
    <property type="match status" value="1"/>
</dbReference>
<feature type="compositionally biased region" description="Polar residues" evidence="3">
    <location>
        <begin position="290"/>
        <end position="302"/>
    </location>
</feature>
<feature type="region of interest" description="Disordered" evidence="3">
    <location>
        <begin position="556"/>
        <end position="795"/>
    </location>
</feature>
<dbReference type="GO" id="GO:0005934">
    <property type="term" value="C:cellular bud tip"/>
    <property type="evidence" value="ECO:0007669"/>
    <property type="project" value="TreeGrafter"/>
</dbReference>
<dbReference type="GeneID" id="59237224"/>
<proteinExistence type="predicted"/>
<feature type="compositionally biased region" description="Low complexity" evidence="3">
    <location>
        <begin position="618"/>
        <end position="630"/>
    </location>
</feature>
<dbReference type="SMART" id="SM00555">
    <property type="entry name" value="GIT"/>
    <property type="match status" value="2"/>
</dbReference>
<keyword evidence="1" id="KW-0677">Repeat</keyword>
<evidence type="ECO:0000256" key="3">
    <source>
        <dbReference type="SAM" id="MobiDB-lite"/>
    </source>
</evidence>
<dbReference type="AlphaFoldDB" id="A0A7H9B6R1"/>
<feature type="compositionally biased region" description="Polar residues" evidence="3">
    <location>
        <begin position="943"/>
        <end position="955"/>
    </location>
</feature>
<dbReference type="RefSeq" id="XP_037145209.1">
    <property type="nucleotide sequence ID" value="XM_037289314.1"/>
</dbReference>
<dbReference type="GO" id="GO:1902716">
    <property type="term" value="C:cell cortex of growing cell tip"/>
    <property type="evidence" value="ECO:0007669"/>
    <property type="project" value="TreeGrafter"/>
</dbReference>
<feature type="domain" description="GIT Spa2 homology (SHD)" evidence="4">
    <location>
        <begin position="97"/>
        <end position="127"/>
    </location>
</feature>
<dbReference type="Pfam" id="PF12205">
    <property type="entry name" value="GIT1_C"/>
    <property type="match status" value="1"/>
</dbReference>
<dbReference type="GO" id="GO:0005935">
    <property type="term" value="C:cellular bud neck"/>
    <property type="evidence" value="ECO:0007669"/>
    <property type="project" value="TreeGrafter"/>
</dbReference>
<dbReference type="OrthoDB" id="5588096at2759"/>
<dbReference type="Pfam" id="PF08518">
    <property type="entry name" value="GIT_SHD"/>
    <property type="match status" value="2"/>
</dbReference>
<dbReference type="Proteomes" id="UP000509704">
    <property type="component" value="Chromosome 5"/>
</dbReference>